<keyword evidence="1" id="KW-0812">Transmembrane</keyword>
<accession>A0A8J3QDP5</accession>
<dbReference type="EMBL" id="BONY01000039">
    <property type="protein sequence ID" value="GIH07732.1"/>
    <property type="molecule type" value="Genomic_DNA"/>
</dbReference>
<keyword evidence="1" id="KW-1133">Transmembrane helix</keyword>
<dbReference type="RefSeq" id="WP_203911503.1">
    <property type="nucleotide sequence ID" value="NZ_BONY01000039.1"/>
</dbReference>
<sequence length="86" mass="9481">MIPQIATVRVQSRPDRHLRLWIPLLPIYLILTPVLFLIIIGGAVACARYRINPIRALTAGAQMLAGLGGLHIDIKAHHSNIMIKLA</sequence>
<dbReference type="AlphaFoldDB" id="A0A8J3QDP5"/>
<gene>
    <name evidence="2" type="ORF">Rhe02_57990</name>
</gene>
<dbReference type="Proteomes" id="UP000612899">
    <property type="component" value="Unassembled WGS sequence"/>
</dbReference>
<organism evidence="2 3">
    <name type="scientific">Rhizocola hellebori</name>
    <dbReference type="NCBI Taxonomy" id="1392758"/>
    <lineage>
        <taxon>Bacteria</taxon>
        <taxon>Bacillati</taxon>
        <taxon>Actinomycetota</taxon>
        <taxon>Actinomycetes</taxon>
        <taxon>Micromonosporales</taxon>
        <taxon>Micromonosporaceae</taxon>
        <taxon>Rhizocola</taxon>
    </lineage>
</organism>
<protein>
    <submittedName>
        <fullName evidence="2">Uncharacterized protein</fullName>
    </submittedName>
</protein>
<comment type="caution">
    <text evidence="2">The sequence shown here is derived from an EMBL/GenBank/DDBJ whole genome shotgun (WGS) entry which is preliminary data.</text>
</comment>
<keyword evidence="3" id="KW-1185">Reference proteome</keyword>
<name>A0A8J3QDP5_9ACTN</name>
<proteinExistence type="predicted"/>
<evidence type="ECO:0000313" key="2">
    <source>
        <dbReference type="EMBL" id="GIH07732.1"/>
    </source>
</evidence>
<evidence type="ECO:0000256" key="1">
    <source>
        <dbReference type="SAM" id="Phobius"/>
    </source>
</evidence>
<reference evidence="2" key="1">
    <citation type="submission" date="2021-01" db="EMBL/GenBank/DDBJ databases">
        <title>Whole genome shotgun sequence of Rhizocola hellebori NBRC 109834.</title>
        <authorList>
            <person name="Komaki H."/>
            <person name="Tamura T."/>
        </authorList>
    </citation>
    <scope>NUCLEOTIDE SEQUENCE</scope>
    <source>
        <strain evidence="2">NBRC 109834</strain>
    </source>
</reference>
<evidence type="ECO:0000313" key="3">
    <source>
        <dbReference type="Proteomes" id="UP000612899"/>
    </source>
</evidence>
<keyword evidence="1" id="KW-0472">Membrane</keyword>
<feature type="transmembrane region" description="Helical" evidence="1">
    <location>
        <begin position="20"/>
        <end position="47"/>
    </location>
</feature>